<dbReference type="PANTHER" id="PTHR30250">
    <property type="entry name" value="PST FAMILY PREDICTED COLANIC ACID TRANSPORTER"/>
    <property type="match status" value="1"/>
</dbReference>
<accession>A0A556MK62</accession>
<keyword evidence="3 6" id="KW-0812">Transmembrane</keyword>
<keyword evidence="8" id="KW-1185">Reference proteome</keyword>
<dbReference type="EMBL" id="VLPK01000002">
    <property type="protein sequence ID" value="TSJ40298.1"/>
    <property type="molecule type" value="Genomic_DNA"/>
</dbReference>
<comment type="subcellular location">
    <subcellularLocation>
        <location evidence="1">Cell membrane</location>
        <topology evidence="1">Multi-pass membrane protein</topology>
    </subcellularLocation>
</comment>
<reference evidence="7 8" key="1">
    <citation type="submission" date="2019-07" db="EMBL/GenBank/DDBJ databases">
        <authorList>
            <person name="Huq M.A."/>
        </authorList>
    </citation>
    <scope>NUCLEOTIDE SEQUENCE [LARGE SCALE GENOMIC DNA]</scope>
    <source>
        <strain evidence="7 8">MAH-19</strain>
    </source>
</reference>
<dbReference type="PANTHER" id="PTHR30250:SF11">
    <property type="entry name" value="O-ANTIGEN TRANSPORTER-RELATED"/>
    <property type="match status" value="1"/>
</dbReference>
<feature type="transmembrane region" description="Helical" evidence="6">
    <location>
        <begin position="146"/>
        <end position="169"/>
    </location>
</feature>
<evidence type="ECO:0000256" key="2">
    <source>
        <dbReference type="ARBA" id="ARBA00022475"/>
    </source>
</evidence>
<feature type="transmembrane region" description="Helical" evidence="6">
    <location>
        <begin position="257"/>
        <end position="279"/>
    </location>
</feature>
<feature type="transmembrane region" description="Helical" evidence="6">
    <location>
        <begin position="207"/>
        <end position="228"/>
    </location>
</feature>
<feature type="transmembrane region" description="Helical" evidence="6">
    <location>
        <begin position="291"/>
        <end position="310"/>
    </location>
</feature>
<evidence type="ECO:0000256" key="4">
    <source>
        <dbReference type="ARBA" id="ARBA00022989"/>
    </source>
</evidence>
<dbReference type="InterPro" id="IPR002797">
    <property type="entry name" value="Polysacc_synth"/>
</dbReference>
<dbReference type="Pfam" id="PF01943">
    <property type="entry name" value="Polysacc_synt"/>
    <property type="match status" value="1"/>
</dbReference>
<evidence type="ECO:0000313" key="8">
    <source>
        <dbReference type="Proteomes" id="UP000318733"/>
    </source>
</evidence>
<feature type="transmembrane region" description="Helical" evidence="6">
    <location>
        <begin position="331"/>
        <end position="356"/>
    </location>
</feature>
<sequence>MVFLNAIKNKISERIANINGDSKTKTLVSNVKYSVVIKIVTVAISFLSVPLLINYLNSTQYGIWLTILTFTSWFTLFDLGLGNGLKNKLIEFITKGNMSLARKYVTTTYMSMSLICILLCIIISLFDMYIPWDKIFNVPVSLQSPVATATTLVLIFTLLSMILKLINNLLYANQQSFKVDIINFITQLTGFIALCAAKIFLKSSLVTIALVFTLSQLSVLIIINVYLFRKKFRELIPSFVDYDFALTKEVMSISGRFFFIQIAGLIMYMTDNFIIANLFGPKDVTVYNIALKYFTVLSTAWALIIVPLWPMITKAYYSNDLNWIKKTLDKLLKLLIVTIAVGVIMFFLSGIFYKIWVGRAVYIPSSVSLVILLYSCISIFATIMATFINGTGKITLQAYITGGVAVINIPLAIFFSKVLNFELIGVPLATAVCLLISSIFAFLQVKKIISVKAAGIWDK</sequence>
<keyword evidence="2" id="KW-1003">Cell membrane</keyword>
<evidence type="ECO:0000313" key="7">
    <source>
        <dbReference type="EMBL" id="TSJ40298.1"/>
    </source>
</evidence>
<evidence type="ECO:0000256" key="5">
    <source>
        <dbReference type="ARBA" id="ARBA00023136"/>
    </source>
</evidence>
<gene>
    <name evidence="7" type="ORF">FO440_11095</name>
</gene>
<feature type="transmembrane region" description="Helical" evidence="6">
    <location>
        <begin position="362"/>
        <end position="384"/>
    </location>
</feature>
<dbReference type="GO" id="GO:0005886">
    <property type="term" value="C:plasma membrane"/>
    <property type="evidence" value="ECO:0007669"/>
    <property type="project" value="UniProtKB-SubCell"/>
</dbReference>
<keyword evidence="4 6" id="KW-1133">Transmembrane helix</keyword>
<organism evidence="7 8">
    <name type="scientific">Mucilaginibacter corticis</name>
    <dbReference type="NCBI Taxonomy" id="2597670"/>
    <lineage>
        <taxon>Bacteria</taxon>
        <taxon>Pseudomonadati</taxon>
        <taxon>Bacteroidota</taxon>
        <taxon>Sphingobacteriia</taxon>
        <taxon>Sphingobacteriales</taxon>
        <taxon>Sphingobacteriaceae</taxon>
        <taxon>Mucilaginibacter</taxon>
    </lineage>
</organism>
<evidence type="ECO:0000256" key="3">
    <source>
        <dbReference type="ARBA" id="ARBA00022692"/>
    </source>
</evidence>
<protein>
    <submittedName>
        <fullName evidence="7">Oligosaccharide flippase family protein</fullName>
    </submittedName>
</protein>
<name>A0A556MK62_9SPHI</name>
<keyword evidence="5 6" id="KW-0472">Membrane</keyword>
<dbReference type="AlphaFoldDB" id="A0A556MK62"/>
<comment type="caution">
    <text evidence="7">The sequence shown here is derived from an EMBL/GenBank/DDBJ whole genome shotgun (WGS) entry which is preliminary data.</text>
</comment>
<feature type="transmembrane region" description="Helical" evidence="6">
    <location>
        <begin position="181"/>
        <end position="201"/>
    </location>
</feature>
<feature type="transmembrane region" description="Helical" evidence="6">
    <location>
        <begin position="421"/>
        <end position="443"/>
    </location>
</feature>
<evidence type="ECO:0000256" key="1">
    <source>
        <dbReference type="ARBA" id="ARBA00004651"/>
    </source>
</evidence>
<dbReference type="Proteomes" id="UP000318733">
    <property type="component" value="Unassembled WGS sequence"/>
</dbReference>
<feature type="transmembrane region" description="Helical" evidence="6">
    <location>
        <begin position="35"/>
        <end position="55"/>
    </location>
</feature>
<feature type="transmembrane region" description="Helical" evidence="6">
    <location>
        <begin position="61"/>
        <end position="83"/>
    </location>
</feature>
<feature type="transmembrane region" description="Helical" evidence="6">
    <location>
        <begin position="396"/>
        <end position="415"/>
    </location>
</feature>
<proteinExistence type="predicted"/>
<dbReference type="InterPro" id="IPR050833">
    <property type="entry name" value="Poly_Biosynth_Transport"/>
</dbReference>
<evidence type="ECO:0000256" key="6">
    <source>
        <dbReference type="SAM" id="Phobius"/>
    </source>
</evidence>
<dbReference type="OrthoDB" id="512217at2"/>
<feature type="transmembrane region" description="Helical" evidence="6">
    <location>
        <begin position="104"/>
        <end position="126"/>
    </location>
</feature>